<proteinExistence type="inferred from homology"/>
<organism evidence="11 12">
    <name type="scientific">Paracoccus alkenifer</name>
    <dbReference type="NCBI Taxonomy" id="65735"/>
    <lineage>
        <taxon>Bacteria</taxon>
        <taxon>Pseudomonadati</taxon>
        <taxon>Pseudomonadota</taxon>
        <taxon>Alphaproteobacteria</taxon>
        <taxon>Rhodobacterales</taxon>
        <taxon>Paracoccaceae</taxon>
        <taxon>Paracoccus</taxon>
    </lineage>
</organism>
<gene>
    <name evidence="11" type="ORF">SAMN04488075_2352</name>
</gene>
<sequence>MADAEYFRPLPDAHGRWRLAGGRIGFSAFELLTRGARPRIVHEAPAGVLAALTAPRPPVAGLAMDRPRIMGIVNVTPDSFSDGGRWDADGGIAHAQALLDAGADLLDIGGESTRPGARAIEVAAEIARITPAIAGFAGRVPVSVDTRKAAVARAGVAAGAVMVNDVSGLDFDPEMALAVAETGAAVCLMHAQGVPETMQDDPRYDDVLLDVYDALEARIARAEAAGIPRHRIVIDPGIGFGKTLQHNLEILRRISLYHGLGVPLLLGASRKSFIGTLAGGAAGGGGAAARDPGSLAVTLAAVAQGVQIHRVHDVAGTRQGLALWQAVTGTGKP</sequence>
<evidence type="ECO:0000256" key="3">
    <source>
        <dbReference type="ARBA" id="ARBA00004763"/>
    </source>
</evidence>
<dbReference type="GO" id="GO:0005829">
    <property type="term" value="C:cytosol"/>
    <property type="evidence" value="ECO:0007669"/>
    <property type="project" value="TreeGrafter"/>
</dbReference>
<dbReference type="NCBIfam" id="TIGR01496">
    <property type="entry name" value="DHPS"/>
    <property type="match status" value="1"/>
</dbReference>
<evidence type="ECO:0000259" key="10">
    <source>
        <dbReference type="PROSITE" id="PS50972"/>
    </source>
</evidence>
<comment type="catalytic activity">
    <reaction evidence="1">
        <text>(7,8-dihydropterin-6-yl)methyl diphosphate + 4-aminobenzoate = 7,8-dihydropteroate + diphosphate</text>
        <dbReference type="Rhea" id="RHEA:19949"/>
        <dbReference type="ChEBI" id="CHEBI:17836"/>
        <dbReference type="ChEBI" id="CHEBI:17839"/>
        <dbReference type="ChEBI" id="CHEBI:33019"/>
        <dbReference type="ChEBI" id="CHEBI:72950"/>
        <dbReference type="EC" id="2.5.1.15"/>
    </reaction>
</comment>
<keyword evidence="6 9" id="KW-0479">Metal-binding</keyword>
<dbReference type="GO" id="GO:0004156">
    <property type="term" value="F:dihydropteroate synthase activity"/>
    <property type="evidence" value="ECO:0007669"/>
    <property type="project" value="UniProtKB-EC"/>
</dbReference>
<comment type="function">
    <text evidence="9">Catalyzes the condensation of para-aminobenzoate (pABA) with 6-hydroxymethyl-7,8-dihydropterin diphosphate (DHPt-PP) to form 7,8-dihydropteroate (H2Pte), the immediate precursor of folate derivatives.</text>
</comment>
<dbReference type="RefSeq" id="WP_090848284.1">
    <property type="nucleotide sequence ID" value="NZ_FNXG01000004.1"/>
</dbReference>
<dbReference type="UniPathway" id="UPA00077">
    <property type="reaction ID" value="UER00156"/>
</dbReference>
<dbReference type="GO" id="GO:0046656">
    <property type="term" value="P:folic acid biosynthetic process"/>
    <property type="evidence" value="ECO:0007669"/>
    <property type="project" value="UniProtKB-KW"/>
</dbReference>
<dbReference type="InterPro" id="IPR006390">
    <property type="entry name" value="DHP_synth_dom"/>
</dbReference>
<accession>A0A1H6MZQ3</accession>
<dbReference type="EC" id="2.5.1.15" evidence="4 9"/>
<dbReference type="PROSITE" id="PS00792">
    <property type="entry name" value="DHPS_1"/>
    <property type="match status" value="1"/>
</dbReference>
<evidence type="ECO:0000256" key="5">
    <source>
        <dbReference type="ARBA" id="ARBA00022679"/>
    </source>
</evidence>
<comment type="pathway">
    <text evidence="3 9">Cofactor biosynthesis; tetrahydrofolate biosynthesis; 7,8-dihydrofolate from 2-amino-4-hydroxy-6-hydroxymethyl-7,8-dihydropteridine diphosphate and 4-aminobenzoate: step 1/2.</text>
</comment>
<keyword evidence="5 9" id="KW-0808">Transferase</keyword>
<feature type="domain" description="Pterin-binding" evidence="10">
    <location>
        <begin position="67"/>
        <end position="322"/>
    </location>
</feature>
<name>A0A1H6MZQ3_9RHOB</name>
<evidence type="ECO:0000313" key="11">
    <source>
        <dbReference type="EMBL" id="SEI03614.1"/>
    </source>
</evidence>
<dbReference type="PROSITE" id="PS00793">
    <property type="entry name" value="DHPS_2"/>
    <property type="match status" value="1"/>
</dbReference>
<dbReference type="AlphaFoldDB" id="A0A1H6MZQ3"/>
<evidence type="ECO:0000256" key="9">
    <source>
        <dbReference type="RuleBase" id="RU361205"/>
    </source>
</evidence>
<dbReference type="CDD" id="cd00739">
    <property type="entry name" value="DHPS"/>
    <property type="match status" value="1"/>
</dbReference>
<protein>
    <recommendedName>
        <fullName evidence="4 9">Dihydropteroate synthase</fullName>
        <shortName evidence="9">DHPS</shortName>
        <ecNumber evidence="4 9">2.5.1.15</ecNumber>
    </recommendedName>
    <alternativeName>
        <fullName evidence="9">Dihydropteroate pyrophosphorylase</fullName>
    </alternativeName>
</protein>
<evidence type="ECO:0000256" key="2">
    <source>
        <dbReference type="ARBA" id="ARBA00001946"/>
    </source>
</evidence>
<evidence type="ECO:0000256" key="4">
    <source>
        <dbReference type="ARBA" id="ARBA00012458"/>
    </source>
</evidence>
<dbReference type="GO" id="GO:0046654">
    <property type="term" value="P:tetrahydrofolate biosynthetic process"/>
    <property type="evidence" value="ECO:0007669"/>
    <property type="project" value="UniProtKB-UniPathway"/>
</dbReference>
<reference evidence="12" key="1">
    <citation type="submission" date="2016-10" db="EMBL/GenBank/DDBJ databases">
        <authorList>
            <person name="Varghese N."/>
            <person name="Submissions S."/>
        </authorList>
    </citation>
    <scope>NUCLEOTIDE SEQUENCE [LARGE SCALE GENOMIC DNA]</scope>
    <source>
        <strain evidence="12">DSM 11593</strain>
    </source>
</reference>
<evidence type="ECO:0000313" key="12">
    <source>
        <dbReference type="Proteomes" id="UP000199125"/>
    </source>
</evidence>
<dbReference type="Gene3D" id="3.20.20.20">
    <property type="entry name" value="Dihydropteroate synthase-like"/>
    <property type="match status" value="1"/>
</dbReference>
<evidence type="ECO:0000256" key="6">
    <source>
        <dbReference type="ARBA" id="ARBA00022723"/>
    </source>
</evidence>
<evidence type="ECO:0000256" key="7">
    <source>
        <dbReference type="ARBA" id="ARBA00022842"/>
    </source>
</evidence>
<dbReference type="PANTHER" id="PTHR20941:SF1">
    <property type="entry name" value="FOLIC ACID SYNTHESIS PROTEIN FOL1"/>
    <property type="match status" value="1"/>
</dbReference>
<dbReference type="OrthoDB" id="9811744at2"/>
<dbReference type="EMBL" id="FNXG01000004">
    <property type="protein sequence ID" value="SEI03614.1"/>
    <property type="molecule type" value="Genomic_DNA"/>
</dbReference>
<dbReference type="PROSITE" id="PS50972">
    <property type="entry name" value="PTERIN_BINDING"/>
    <property type="match status" value="1"/>
</dbReference>
<dbReference type="InterPro" id="IPR000489">
    <property type="entry name" value="Pterin-binding_dom"/>
</dbReference>
<dbReference type="Proteomes" id="UP000199125">
    <property type="component" value="Unassembled WGS sequence"/>
</dbReference>
<evidence type="ECO:0000256" key="8">
    <source>
        <dbReference type="ARBA" id="ARBA00022909"/>
    </source>
</evidence>
<dbReference type="InterPro" id="IPR011005">
    <property type="entry name" value="Dihydropteroate_synth-like_sf"/>
</dbReference>
<keyword evidence="8 9" id="KW-0289">Folate biosynthesis</keyword>
<dbReference type="InterPro" id="IPR045031">
    <property type="entry name" value="DHP_synth-like"/>
</dbReference>
<dbReference type="SUPFAM" id="SSF51717">
    <property type="entry name" value="Dihydropteroate synthetase-like"/>
    <property type="match status" value="1"/>
</dbReference>
<comment type="cofactor">
    <cofactor evidence="2 9">
        <name>Mg(2+)</name>
        <dbReference type="ChEBI" id="CHEBI:18420"/>
    </cofactor>
</comment>
<dbReference type="Pfam" id="PF00809">
    <property type="entry name" value="Pterin_bind"/>
    <property type="match status" value="1"/>
</dbReference>
<keyword evidence="12" id="KW-1185">Reference proteome</keyword>
<evidence type="ECO:0000256" key="1">
    <source>
        <dbReference type="ARBA" id="ARBA00000012"/>
    </source>
</evidence>
<keyword evidence="7 9" id="KW-0460">Magnesium</keyword>
<dbReference type="PANTHER" id="PTHR20941">
    <property type="entry name" value="FOLATE SYNTHESIS PROTEINS"/>
    <property type="match status" value="1"/>
</dbReference>
<dbReference type="GO" id="GO:0046872">
    <property type="term" value="F:metal ion binding"/>
    <property type="evidence" value="ECO:0007669"/>
    <property type="project" value="UniProtKB-KW"/>
</dbReference>
<comment type="similarity">
    <text evidence="9">Belongs to the DHPS family.</text>
</comment>
<dbReference type="STRING" id="65735.SAMN04488075_2352"/>